<dbReference type="KEGG" id="wne:PIG85_01575"/>
<evidence type="ECO:0000313" key="1">
    <source>
        <dbReference type="EMBL" id="WCE46361.1"/>
    </source>
</evidence>
<protein>
    <submittedName>
        <fullName evidence="1">Uncharacterized protein</fullName>
    </submittedName>
</protein>
<organism evidence="1 2">
    <name type="scientific">Winkia neuii subsp. anitrata</name>
    <dbReference type="NCBI Taxonomy" id="29318"/>
    <lineage>
        <taxon>Bacteria</taxon>
        <taxon>Bacillati</taxon>
        <taxon>Actinomycetota</taxon>
        <taxon>Actinomycetes</taxon>
        <taxon>Actinomycetales</taxon>
        <taxon>Actinomycetaceae</taxon>
        <taxon>Winkia</taxon>
    </lineage>
</organism>
<name>A0AB38XPX2_9ACTO</name>
<dbReference type="EMBL" id="CP116394">
    <property type="protein sequence ID" value="WCE46361.1"/>
    <property type="molecule type" value="Genomic_DNA"/>
</dbReference>
<dbReference type="Proteomes" id="UP001211044">
    <property type="component" value="Chromosome"/>
</dbReference>
<sequence length="282" mass="29926">MSLEKDEAELTEFVAQTRKQFDQQKELADAQVHQGIDQLVAQLRARSAKGLLPPEPQVKVARPAISRPARLEQAGPFPDYDRVLSAQDVVALGAKPDFSGKTIKELASAMRPPALPQPTPGSVQVVIGQTGSAEMVREWALRLAGRIDSDAQVLLSGAKTLLPGTGDRVRTAADLQKAIHEGVTTVLAVVDSAVPSHQRTAQRLLEAAEPAFTWAIGQADDAQLEAWLAELPAGIDADALVLDGVWDAPAPLRNAYLSAPVSVLEGAPAKAGVWAALIADRI</sequence>
<dbReference type="AlphaFoldDB" id="A0AB38XPX2"/>
<proteinExistence type="predicted"/>
<evidence type="ECO:0000313" key="2">
    <source>
        <dbReference type="Proteomes" id="UP001211044"/>
    </source>
</evidence>
<dbReference type="RefSeq" id="WP_004806693.1">
    <property type="nucleotide sequence ID" value="NZ_CP116394.1"/>
</dbReference>
<gene>
    <name evidence="1" type="ORF">PIG85_01575</name>
</gene>
<reference evidence="1" key="1">
    <citation type="submission" date="2023-01" db="EMBL/GenBank/DDBJ databases">
        <title>Comparative Genomic Analysis of the Clinically-Derived Winkia Strain NY0527 Provides Evidence into the Taxonomic Reassignment of Winkia neuii and Characterizes Their Virulence Traits.</title>
        <authorList>
            <person name="Cai X."/>
            <person name="Peng Y."/>
            <person name="Li M."/>
            <person name="Qiu Y."/>
            <person name="Wang Y."/>
            <person name="Xu L."/>
            <person name="Hou Q."/>
        </authorList>
    </citation>
    <scope>NUCLEOTIDE SEQUENCE</scope>
    <source>
        <strain evidence="1">NY0527</strain>
    </source>
</reference>
<accession>A0AB38XPX2</accession>